<evidence type="ECO:0000256" key="13">
    <source>
        <dbReference type="PIRSR" id="PIRSR000948-1"/>
    </source>
</evidence>
<dbReference type="EC" id="3.1.4.12" evidence="12"/>
<dbReference type="PROSITE" id="PS50015">
    <property type="entry name" value="SAP_B"/>
    <property type="match status" value="1"/>
</dbReference>
<feature type="domain" description="Saposin B-type" evidence="16">
    <location>
        <begin position="54"/>
        <end position="138"/>
    </location>
</feature>
<evidence type="ECO:0000256" key="12">
    <source>
        <dbReference type="PIRNR" id="PIRNR000948"/>
    </source>
</evidence>
<dbReference type="GO" id="GO:0004767">
    <property type="term" value="F:sphingomyelin phosphodiesterase activity"/>
    <property type="evidence" value="ECO:0007669"/>
    <property type="project" value="UniProtKB-UniRule"/>
</dbReference>
<accession>A0A0P4WCV9</accession>
<name>A0A0P4WCV9_SCYOL</name>
<dbReference type="SUPFAM" id="SSF56300">
    <property type="entry name" value="Metallo-dependent phosphatases"/>
    <property type="match status" value="1"/>
</dbReference>
<organism evidence="17">
    <name type="scientific">Scylla olivacea</name>
    <name type="common">Orange mud crab</name>
    <name type="synonym">Cancer olivacea</name>
    <dbReference type="NCBI Taxonomy" id="85551"/>
    <lineage>
        <taxon>Eukaryota</taxon>
        <taxon>Metazoa</taxon>
        <taxon>Ecdysozoa</taxon>
        <taxon>Arthropoda</taxon>
        <taxon>Crustacea</taxon>
        <taxon>Multicrustacea</taxon>
        <taxon>Malacostraca</taxon>
        <taxon>Eumalacostraca</taxon>
        <taxon>Eucarida</taxon>
        <taxon>Decapoda</taxon>
        <taxon>Pleocyemata</taxon>
        <taxon>Brachyura</taxon>
        <taxon>Eubrachyura</taxon>
        <taxon>Portunoidea</taxon>
        <taxon>Portunidae</taxon>
        <taxon>Portuninae</taxon>
        <taxon>Scylla</taxon>
    </lineage>
</organism>
<feature type="binding site" evidence="13">
    <location>
        <position position="427"/>
    </location>
    <ligand>
        <name>Zn(2+)</name>
        <dbReference type="ChEBI" id="CHEBI:29105"/>
        <label>2</label>
    </ligand>
</feature>
<reference evidence="17" key="1">
    <citation type="submission" date="2015-09" db="EMBL/GenBank/DDBJ databases">
        <title>Scylla olivacea transcriptome.</title>
        <authorList>
            <person name="Ikhwanuddin M."/>
        </authorList>
    </citation>
    <scope>NUCLEOTIDE SEQUENCE</scope>
</reference>
<dbReference type="InterPro" id="IPR008139">
    <property type="entry name" value="SaposinB_dom"/>
</dbReference>
<dbReference type="EMBL" id="GDRN01049576">
    <property type="protein sequence ID" value="JAI66540.1"/>
    <property type="molecule type" value="Transcribed_RNA"/>
</dbReference>
<dbReference type="GO" id="GO:0046513">
    <property type="term" value="P:ceramide biosynthetic process"/>
    <property type="evidence" value="ECO:0007669"/>
    <property type="project" value="UniProtKB-ARBA"/>
</dbReference>
<evidence type="ECO:0000256" key="1">
    <source>
        <dbReference type="ARBA" id="ARBA00004613"/>
    </source>
</evidence>
<keyword evidence="3" id="KW-0964">Secreted</keyword>
<dbReference type="PANTHER" id="PTHR10340:SF34">
    <property type="entry name" value="SPHINGOMYELIN PHOSPHODIESTERASE"/>
    <property type="match status" value="1"/>
</dbReference>
<evidence type="ECO:0000256" key="4">
    <source>
        <dbReference type="ARBA" id="ARBA00022723"/>
    </source>
</evidence>
<evidence type="ECO:0000256" key="9">
    <source>
        <dbReference type="ARBA" id="ARBA00023180"/>
    </source>
</evidence>
<evidence type="ECO:0000256" key="10">
    <source>
        <dbReference type="ARBA" id="ARBA00023295"/>
    </source>
</evidence>
<keyword evidence="8 14" id="KW-1015">Disulfide bond</keyword>
<dbReference type="InterPro" id="IPR029052">
    <property type="entry name" value="Metallo-depent_PP-like"/>
</dbReference>
<proteinExistence type="inferred from homology"/>
<evidence type="ECO:0000256" key="2">
    <source>
        <dbReference type="ARBA" id="ARBA00008234"/>
    </source>
</evidence>
<feature type="disulfide bond" evidence="14">
    <location>
        <begin position="89"/>
        <end position="100"/>
    </location>
</feature>
<dbReference type="InterPro" id="IPR004843">
    <property type="entry name" value="Calcineurin-like_PHP"/>
</dbReference>
<dbReference type="GO" id="GO:0046872">
    <property type="term" value="F:metal ion binding"/>
    <property type="evidence" value="ECO:0007669"/>
    <property type="project" value="UniProtKB-KW"/>
</dbReference>
<feature type="binding site" evidence="13">
    <location>
        <position position="245"/>
    </location>
    <ligand>
        <name>Zn(2+)</name>
        <dbReference type="ChEBI" id="CHEBI:29105"/>
        <label>1</label>
    </ligand>
</feature>
<keyword evidence="6 12" id="KW-0378">Hydrolase</keyword>
<feature type="disulfide bond" evidence="14">
    <location>
        <begin position="58"/>
        <end position="134"/>
    </location>
</feature>
<evidence type="ECO:0000256" key="6">
    <source>
        <dbReference type="ARBA" id="ARBA00022801"/>
    </source>
</evidence>
<feature type="binding site" evidence="13">
    <location>
        <position position="173"/>
    </location>
    <ligand>
        <name>Zn(2+)</name>
        <dbReference type="ChEBI" id="CHEBI:29105"/>
        <label>1</label>
    </ligand>
</feature>
<dbReference type="Pfam" id="PF00149">
    <property type="entry name" value="Metallophos"/>
    <property type="match status" value="1"/>
</dbReference>
<comment type="cofactor">
    <cofactor evidence="13">
        <name>Zn(2+)</name>
        <dbReference type="ChEBI" id="CHEBI:29105"/>
    </cofactor>
    <text evidence="13">Binds 2 Zn(2+) ions per subunit.</text>
</comment>
<feature type="binding site" evidence="13">
    <location>
        <position position="245"/>
    </location>
    <ligand>
        <name>Zn(2+)</name>
        <dbReference type="ChEBI" id="CHEBI:29105"/>
        <label>2</label>
    </ligand>
</feature>
<dbReference type="AlphaFoldDB" id="A0A0P4WCV9"/>
<keyword evidence="4 13" id="KW-0479">Metal-binding</keyword>
<feature type="binding site" evidence="13">
    <location>
        <position position="429"/>
    </location>
    <ligand>
        <name>Zn(2+)</name>
        <dbReference type="ChEBI" id="CHEBI:29105"/>
        <label>1</label>
    </ligand>
</feature>
<feature type="disulfide bond" evidence="14">
    <location>
        <begin position="188"/>
        <end position="193"/>
    </location>
</feature>
<evidence type="ECO:0000256" key="11">
    <source>
        <dbReference type="ARBA" id="ARBA00047268"/>
    </source>
</evidence>
<feature type="disulfide bond" evidence="14">
    <location>
        <begin position="194"/>
        <end position="217"/>
    </location>
</feature>
<feature type="binding site" evidence="13">
    <location>
        <position position="285"/>
    </location>
    <ligand>
        <name>Zn(2+)</name>
        <dbReference type="ChEBI" id="CHEBI:29105"/>
        <label>2</label>
    </ligand>
</feature>
<comment type="function">
    <text evidence="12">Converts sphingomyelin to ceramide.</text>
</comment>
<evidence type="ECO:0000256" key="3">
    <source>
        <dbReference type="ARBA" id="ARBA00022525"/>
    </source>
</evidence>
<dbReference type="CDD" id="cd00842">
    <property type="entry name" value="MPP_ASMase"/>
    <property type="match status" value="1"/>
</dbReference>
<feature type="chain" id="PRO_5006070417" description="Sphingomyelin phosphodiesterase" evidence="15">
    <location>
        <begin position="24"/>
        <end position="600"/>
    </location>
</feature>
<evidence type="ECO:0000256" key="14">
    <source>
        <dbReference type="PIRSR" id="PIRSR000948-2"/>
    </source>
</evidence>
<dbReference type="PANTHER" id="PTHR10340">
    <property type="entry name" value="SPHINGOMYELIN PHOSPHODIESTERASE"/>
    <property type="match status" value="1"/>
</dbReference>
<comment type="subcellular location">
    <subcellularLocation>
        <location evidence="1">Secreted</location>
    </subcellularLocation>
</comment>
<dbReference type="Gene3D" id="3.60.21.10">
    <property type="match status" value="1"/>
</dbReference>
<feature type="signal peptide" evidence="15">
    <location>
        <begin position="1"/>
        <end position="23"/>
    </location>
</feature>
<dbReference type="Pfam" id="PF19272">
    <property type="entry name" value="ASMase_C"/>
    <property type="match status" value="1"/>
</dbReference>
<comment type="similarity">
    <text evidence="2 12">Belongs to the acid sphingomyelinase family.</text>
</comment>
<feature type="binding site" evidence="13">
    <location>
        <position position="175"/>
    </location>
    <ligand>
        <name>Zn(2+)</name>
        <dbReference type="ChEBI" id="CHEBI:29105"/>
        <label>1</label>
    </ligand>
</feature>
<evidence type="ECO:0000256" key="7">
    <source>
        <dbReference type="ARBA" id="ARBA00022833"/>
    </source>
</evidence>
<dbReference type="GO" id="GO:0016798">
    <property type="term" value="F:hydrolase activity, acting on glycosyl bonds"/>
    <property type="evidence" value="ECO:0007669"/>
    <property type="project" value="UniProtKB-KW"/>
</dbReference>
<evidence type="ECO:0000256" key="5">
    <source>
        <dbReference type="ARBA" id="ARBA00022729"/>
    </source>
</evidence>
<evidence type="ECO:0000256" key="15">
    <source>
        <dbReference type="SAM" id="SignalP"/>
    </source>
</evidence>
<evidence type="ECO:0000259" key="16">
    <source>
        <dbReference type="PROSITE" id="PS50015"/>
    </source>
</evidence>
<feature type="binding site" evidence="13">
    <location>
        <position position="393"/>
    </location>
    <ligand>
        <name>Zn(2+)</name>
        <dbReference type="ChEBI" id="CHEBI:29105"/>
        <label>2</label>
    </ligand>
</feature>
<evidence type="ECO:0000256" key="8">
    <source>
        <dbReference type="ARBA" id="ARBA00023157"/>
    </source>
</evidence>
<protein>
    <recommendedName>
        <fullName evidence="12">Sphingomyelin phosphodiesterase</fullName>
        <ecNumber evidence="12">3.1.4.12</ecNumber>
    </recommendedName>
</protein>
<sequence>MTPSTICRILLITTGLWLNLAVATPVVPLGRELLAVHRETILRVFLPRDLRAAVSLSCLECRSALGALSLWISAGATVEDVENFAINECITLNLFPGDVCFGMVKLAGPEVLYVFSNSDYSHDTMCGWMFGLDCVHTELDPWTIEIPGGKPEPNHPEPVQPTPSVKKILHLSDLHVDLLYDEGSAAVCDHPYCCRNAFGTAGPGVPAAGHWGTLAYCDIPLHTLEDLLSQAAEITTPDLVYITGDLPPHDVWAQNHATNLIAIETTMELVRKHFPDVPVLNTLGNHASAPVNSFVVPAAYGDGWSMSWLYDRVADLWAEWLPESALVDVRRGGFYQYSPVSGLRVISLNMNFCNSINWWLLIRNEDPVEQLKWFVETLANAEAAGEAVHIIGHIPTGGGDCEHTWSHVFNQIVYRYESTIRGIFFGHTHGDSWSVYYDMDTYTRPVAVSFISPSGTTGTYHHPAFKVFEVDGGHEDATWVILDATAYSTNLTEANMAGGSPVYTVRYNTQESYGVTSLTPTSMHELVLDMVTEEGLYQQYLWNVNNDIAEVSSNTTICDASCLKTALCDFVTSDSSDRTACHKLQDYIDSSNITSDEFYI</sequence>
<dbReference type="SUPFAM" id="SSF47862">
    <property type="entry name" value="Saposin"/>
    <property type="match status" value="1"/>
</dbReference>
<evidence type="ECO:0000313" key="17">
    <source>
        <dbReference type="EMBL" id="JAI66540.1"/>
    </source>
</evidence>
<keyword evidence="10 12" id="KW-0326">Glycosidase</keyword>
<dbReference type="GO" id="GO:0005615">
    <property type="term" value="C:extracellular space"/>
    <property type="evidence" value="ECO:0007669"/>
    <property type="project" value="TreeGrafter"/>
</dbReference>
<dbReference type="InterPro" id="IPR011160">
    <property type="entry name" value="Sphingomy_PDE"/>
</dbReference>
<dbReference type="GO" id="GO:0016020">
    <property type="term" value="C:membrane"/>
    <property type="evidence" value="ECO:0007669"/>
    <property type="project" value="GOC"/>
</dbReference>
<feature type="disulfide bond" evidence="14">
    <location>
        <begin position="61"/>
        <end position="126"/>
    </location>
</feature>
<comment type="catalytic activity">
    <reaction evidence="11">
        <text>a sphingomyelin + H2O = phosphocholine + an N-acylsphing-4-enine + H(+)</text>
        <dbReference type="Rhea" id="RHEA:19253"/>
        <dbReference type="ChEBI" id="CHEBI:15377"/>
        <dbReference type="ChEBI" id="CHEBI:15378"/>
        <dbReference type="ChEBI" id="CHEBI:17636"/>
        <dbReference type="ChEBI" id="CHEBI:52639"/>
        <dbReference type="ChEBI" id="CHEBI:295975"/>
        <dbReference type="EC" id="3.1.4.12"/>
    </reaction>
    <physiologicalReaction direction="left-to-right" evidence="11">
        <dbReference type="Rhea" id="RHEA:19254"/>
    </physiologicalReaction>
</comment>
<feature type="disulfide bond" evidence="14">
    <location>
        <begin position="353"/>
        <end position="401"/>
    </location>
</feature>
<keyword evidence="9" id="KW-0325">Glycoprotein</keyword>
<dbReference type="GO" id="GO:0006685">
    <property type="term" value="P:sphingomyelin catabolic process"/>
    <property type="evidence" value="ECO:0007669"/>
    <property type="project" value="UniProtKB-UniRule"/>
</dbReference>
<dbReference type="InterPro" id="IPR011001">
    <property type="entry name" value="Saposin-like"/>
</dbReference>
<feature type="disulfide bond" evidence="14">
    <location>
        <begin position="558"/>
        <end position="562"/>
    </location>
</feature>
<keyword evidence="5 15" id="KW-0732">Signal</keyword>
<keyword evidence="7 13" id="KW-0862">Zinc</keyword>
<dbReference type="InterPro" id="IPR041805">
    <property type="entry name" value="ASMase/PPN1_MPP"/>
</dbReference>
<dbReference type="InterPro" id="IPR045473">
    <property type="entry name" value="ASM_C"/>
</dbReference>
<dbReference type="PIRSF" id="PIRSF000948">
    <property type="entry name" value="Sphingomy_PDE"/>
    <property type="match status" value="1"/>
</dbReference>